<keyword evidence="1" id="KW-0472">Membrane</keyword>
<proteinExistence type="predicted"/>
<dbReference type="AlphaFoldDB" id="A0A0A0JGS1"/>
<evidence type="ECO:0000256" key="1">
    <source>
        <dbReference type="SAM" id="Phobius"/>
    </source>
</evidence>
<keyword evidence="3" id="KW-1185">Reference proteome</keyword>
<keyword evidence="1" id="KW-0812">Transmembrane</keyword>
<dbReference type="STRING" id="1385521.N803_05935"/>
<evidence type="ECO:0000313" key="3">
    <source>
        <dbReference type="Proteomes" id="UP000030011"/>
    </source>
</evidence>
<evidence type="ECO:0008006" key="4">
    <source>
        <dbReference type="Google" id="ProtNLM"/>
    </source>
</evidence>
<accession>A0A0A0JGS1</accession>
<keyword evidence="1" id="KW-1133">Transmembrane helix</keyword>
<feature type="transmembrane region" description="Helical" evidence="1">
    <location>
        <begin position="90"/>
        <end position="111"/>
    </location>
</feature>
<dbReference type="Pfam" id="PF10067">
    <property type="entry name" value="DUF2306"/>
    <property type="match status" value="1"/>
</dbReference>
<dbReference type="RefSeq" id="WP_052112370.1">
    <property type="nucleotide sequence ID" value="NZ_AVPK01000012.1"/>
</dbReference>
<dbReference type="InterPro" id="IPR018750">
    <property type="entry name" value="DUF2306_membrane"/>
</dbReference>
<comment type="caution">
    <text evidence="2">The sequence shown here is derived from an EMBL/GenBank/DDBJ whole genome shotgun (WGS) entry which is preliminary data.</text>
</comment>
<gene>
    <name evidence="2" type="ORF">N803_05935</name>
</gene>
<name>A0A0A0JGS1_9MICO</name>
<dbReference type="eggNOG" id="COG5395">
    <property type="taxonomic scope" value="Bacteria"/>
</dbReference>
<sequence length="230" mass="24239">MLTLGYLSMFATEVIAGFVLPTVAETSPEYATDVVAVAYGGQAVGDARLTDSPVAVVVHIVSAAVYALVGSLQFVGALRRRHPEWHRRSGRMLVVAGLGVAGSALWLTLFFPPQPDSGVLLFVLRVRFGSAMIAGLGLGVRAIRRGDVATHRAWMTRSYAIALAAGTQAFTEGIGGAVFGDGALALDVSRGAAWVINLAVAEWIIRREPLGHGRLSKPRPGARLIVGQRG</sequence>
<evidence type="ECO:0000313" key="2">
    <source>
        <dbReference type="EMBL" id="KGN36343.1"/>
    </source>
</evidence>
<reference evidence="2 3" key="1">
    <citation type="submission" date="2013-08" db="EMBL/GenBank/DDBJ databases">
        <title>The genome sequence of Knoellia subterranea.</title>
        <authorList>
            <person name="Zhu W."/>
            <person name="Wang G."/>
        </authorList>
    </citation>
    <scope>NUCLEOTIDE SEQUENCE [LARGE SCALE GENOMIC DNA]</scope>
    <source>
        <strain evidence="2 3">KCTC 19937</strain>
    </source>
</reference>
<dbReference type="EMBL" id="AVPK01000012">
    <property type="protein sequence ID" value="KGN36343.1"/>
    <property type="molecule type" value="Genomic_DNA"/>
</dbReference>
<protein>
    <recommendedName>
        <fullName evidence="4">DUF2306 domain-containing protein</fullName>
    </recommendedName>
</protein>
<dbReference type="Proteomes" id="UP000030011">
    <property type="component" value="Unassembled WGS sequence"/>
</dbReference>
<feature type="transmembrane region" description="Helical" evidence="1">
    <location>
        <begin position="117"/>
        <end position="138"/>
    </location>
</feature>
<organism evidence="2 3">
    <name type="scientific">Knoellia subterranea KCTC 19937</name>
    <dbReference type="NCBI Taxonomy" id="1385521"/>
    <lineage>
        <taxon>Bacteria</taxon>
        <taxon>Bacillati</taxon>
        <taxon>Actinomycetota</taxon>
        <taxon>Actinomycetes</taxon>
        <taxon>Micrococcales</taxon>
        <taxon>Intrasporangiaceae</taxon>
        <taxon>Knoellia</taxon>
    </lineage>
</organism>
<feature type="transmembrane region" description="Helical" evidence="1">
    <location>
        <begin position="56"/>
        <end position="78"/>
    </location>
</feature>